<evidence type="ECO:0000256" key="1">
    <source>
        <dbReference type="ARBA" id="ARBA00010884"/>
    </source>
</evidence>
<dbReference type="GO" id="GO:0034338">
    <property type="term" value="F:short-chain carboxylesterase activity"/>
    <property type="evidence" value="ECO:0007669"/>
    <property type="project" value="TreeGrafter"/>
</dbReference>
<dbReference type="PANTHER" id="PTHR10794:SF94">
    <property type="entry name" value="ESTERASE YHET-RELATED"/>
    <property type="match status" value="1"/>
</dbReference>
<name>A0A6S7ALG3_9BURK</name>
<dbReference type="AlphaFoldDB" id="A0A6S7ALG3"/>
<dbReference type="SUPFAM" id="SSF53474">
    <property type="entry name" value="alpha/beta-Hydrolases"/>
    <property type="match status" value="1"/>
</dbReference>
<dbReference type="InterPro" id="IPR050960">
    <property type="entry name" value="AB_hydrolase_4_sf"/>
</dbReference>
<evidence type="ECO:0000313" key="5">
    <source>
        <dbReference type="Proteomes" id="UP000494214"/>
    </source>
</evidence>
<dbReference type="PANTHER" id="PTHR10794">
    <property type="entry name" value="ABHYDROLASE DOMAIN-CONTAINING PROTEIN"/>
    <property type="match status" value="1"/>
</dbReference>
<sequence length="373" mass="40839">MNAVDSQLAAARLDTTPCPVPPWLPGGDSQTVYAALFAQYHRIAFVRDRVDTPDTDFVDLDWTGPGLFPHKAADGAPVSGQRPVGNGKTAAARWMTDADWKSLPQTPDTPALILFHGLEGGSNSRYAQSVAHYFRARGWIVVIAHFRGCSGVPNRLARAYYSGDSAEVGFLLNTVRQRIPHARWHAVGVSLGGNALLKYLGEHQEDTTWLTACAGVSAPLDLVACGKTLSTGIFNRRVYTAHFLKTLKHKVLEKAHRFPGSIDVMRIAHAHDLREFDDTYTAPMHGFRNALDYWTRASSKPWLPKIAVPTLVLNARNDPFIPAASLPKPDECAPGILLHQPSDGGHAGFPTGSFPGHLNWLPQRLGRFFETGL</sequence>
<comment type="similarity">
    <text evidence="1">Belongs to the AB hydrolase superfamily. AB hydrolase 4 family.</text>
</comment>
<feature type="active site" description="Charge relay system" evidence="2">
    <location>
        <position position="318"/>
    </location>
</feature>
<protein>
    <recommendedName>
        <fullName evidence="3">AB hydrolase-1 domain-containing protein</fullName>
    </recommendedName>
</protein>
<feature type="active site" description="Charge relay system" evidence="2">
    <location>
        <position position="346"/>
    </location>
</feature>
<dbReference type="InterPro" id="IPR029058">
    <property type="entry name" value="AB_hydrolase_fold"/>
</dbReference>
<dbReference type="GO" id="GO:0047372">
    <property type="term" value="F:monoacylglycerol lipase activity"/>
    <property type="evidence" value="ECO:0007669"/>
    <property type="project" value="TreeGrafter"/>
</dbReference>
<reference evidence="4 5" key="1">
    <citation type="submission" date="2020-04" db="EMBL/GenBank/DDBJ databases">
        <authorList>
            <person name="De Canck E."/>
        </authorList>
    </citation>
    <scope>NUCLEOTIDE SEQUENCE [LARGE SCALE GENOMIC DNA]</scope>
    <source>
        <strain evidence="4 5">LMG 26690</strain>
    </source>
</reference>
<proteinExistence type="inferred from homology"/>
<dbReference type="EMBL" id="CADIJM010000003">
    <property type="protein sequence ID" value="CAB3694631.1"/>
    <property type="molecule type" value="Genomic_DNA"/>
</dbReference>
<feature type="active site" description="Charge relay system" evidence="2">
    <location>
        <position position="190"/>
    </location>
</feature>
<accession>A0A6S7ALG3</accession>
<gene>
    <name evidence="4" type="ORF">LMG26690_02293</name>
</gene>
<dbReference type="InterPro" id="IPR012020">
    <property type="entry name" value="ABHD4"/>
</dbReference>
<dbReference type="Proteomes" id="UP000494214">
    <property type="component" value="Unassembled WGS sequence"/>
</dbReference>
<dbReference type="Gene3D" id="3.40.50.1820">
    <property type="entry name" value="alpha/beta hydrolase"/>
    <property type="match status" value="1"/>
</dbReference>
<organism evidence="4 5">
    <name type="scientific">Achromobacter animicus</name>
    <dbReference type="NCBI Taxonomy" id="1389935"/>
    <lineage>
        <taxon>Bacteria</taxon>
        <taxon>Pseudomonadati</taxon>
        <taxon>Pseudomonadota</taxon>
        <taxon>Betaproteobacteria</taxon>
        <taxon>Burkholderiales</taxon>
        <taxon>Alcaligenaceae</taxon>
        <taxon>Achromobacter</taxon>
    </lineage>
</organism>
<evidence type="ECO:0000313" key="4">
    <source>
        <dbReference type="EMBL" id="CAB3694631.1"/>
    </source>
</evidence>
<dbReference type="Pfam" id="PF00561">
    <property type="entry name" value="Abhydrolase_1"/>
    <property type="match status" value="1"/>
</dbReference>
<feature type="domain" description="AB hydrolase-1" evidence="3">
    <location>
        <begin position="110"/>
        <end position="351"/>
    </location>
</feature>
<keyword evidence="5" id="KW-1185">Reference proteome</keyword>
<evidence type="ECO:0000256" key="2">
    <source>
        <dbReference type="PIRSR" id="PIRSR005211-1"/>
    </source>
</evidence>
<dbReference type="InterPro" id="IPR000073">
    <property type="entry name" value="AB_hydrolase_1"/>
</dbReference>
<evidence type="ECO:0000259" key="3">
    <source>
        <dbReference type="Pfam" id="PF00561"/>
    </source>
</evidence>
<dbReference type="PIRSF" id="PIRSF005211">
    <property type="entry name" value="Ab_hydro_YheT"/>
    <property type="match status" value="1"/>
</dbReference>